<dbReference type="EMBL" id="CVRI01000075">
    <property type="protein sequence ID" value="CRL08616.1"/>
    <property type="molecule type" value="Genomic_DNA"/>
</dbReference>
<evidence type="ECO:0000313" key="1">
    <source>
        <dbReference type="EMBL" id="CRL08616.1"/>
    </source>
</evidence>
<accession>A0A1J1J8A1</accession>
<proteinExistence type="predicted"/>
<keyword evidence="2" id="KW-1185">Reference proteome</keyword>
<gene>
    <name evidence="1" type="ORF">CLUMA_CG021559</name>
</gene>
<dbReference type="SUPFAM" id="SSF81383">
    <property type="entry name" value="F-box domain"/>
    <property type="match status" value="1"/>
</dbReference>
<organism evidence="1 2">
    <name type="scientific">Clunio marinus</name>
    <dbReference type="NCBI Taxonomy" id="568069"/>
    <lineage>
        <taxon>Eukaryota</taxon>
        <taxon>Metazoa</taxon>
        <taxon>Ecdysozoa</taxon>
        <taxon>Arthropoda</taxon>
        <taxon>Hexapoda</taxon>
        <taxon>Insecta</taxon>
        <taxon>Pterygota</taxon>
        <taxon>Neoptera</taxon>
        <taxon>Endopterygota</taxon>
        <taxon>Diptera</taxon>
        <taxon>Nematocera</taxon>
        <taxon>Chironomoidea</taxon>
        <taxon>Chironomidae</taxon>
        <taxon>Clunio</taxon>
    </lineage>
</organism>
<dbReference type="AlphaFoldDB" id="A0A1J1J8A1"/>
<dbReference type="Proteomes" id="UP000183832">
    <property type="component" value="Unassembled WGS sequence"/>
</dbReference>
<reference evidence="1 2" key="1">
    <citation type="submission" date="2015-04" db="EMBL/GenBank/DDBJ databases">
        <authorList>
            <person name="Syromyatnikov M.Y."/>
            <person name="Popov V.N."/>
        </authorList>
    </citation>
    <scope>NUCLEOTIDE SEQUENCE [LARGE SCALE GENOMIC DNA]</scope>
</reference>
<protein>
    <submittedName>
        <fullName evidence="1">CLUMA_CG021559, isoform A</fullName>
    </submittedName>
</protein>
<dbReference type="InterPro" id="IPR036047">
    <property type="entry name" value="F-box-like_dom_sf"/>
</dbReference>
<sequence>MNFNPINCWPTSILDLIFQNLSGDEILTATKVSPSWENYIGRSSICMTKIDLKIIGRKFYLNGQYEELKGELQKLAKSGRRYENLNFYAHKPGFLTNAVIRLLKSQKGNWKSVKIWSEKFYDEHEMEKILSQAKQICRDFQSTKKNGKLKYSHIYQDFHQQSNLKNSE</sequence>
<evidence type="ECO:0000313" key="2">
    <source>
        <dbReference type="Proteomes" id="UP000183832"/>
    </source>
</evidence>
<name>A0A1J1J8A1_9DIPT</name>